<comment type="caution">
    <text evidence="1">The sequence shown here is derived from an EMBL/GenBank/DDBJ whole genome shotgun (WGS) entry which is preliminary data.</text>
</comment>
<dbReference type="Proteomes" id="UP001529510">
    <property type="component" value="Unassembled WGS sequence"/>
</dbReference>
<reference evidence="1 2" key="1">
    <citation type="submission" date="2024-05" db="EMBL/GenBank/DDBJ databases">
        <title>Genome sequencing and assembly of Indian major carp, Cirrhinus mrigala (Hamilton, 1822).</title>
        <authorList>
            <person name="Mohindra V."/>
            <person name="Chowdhury L.M."/>
            <person name="Lal K."/>
            <person name="Jena J.K."/>
        </authorList>
    </citation>
    <scope>NUCLEOTIDE SEQUENCE [LARGE SCALE GENOMIC DNA]</scope>
    <source>
        <strain evidence="1">CM1030</strain>
        <tissue evidence="1">Blood</tissue>
    </source>
</reference>
<organism evidence="1 2">
    <name type="scientific">Cirrhinus mrigala</name>
    <name type="common">Mrigala</name>
    <dbReference type="NCBI Taxonomy" id="683832"/>
    <lineage>
        <taxon>Eukaryota</taxon>
        <taxon>Metazoa</taxon>
        <taxon>Chordata</taxon>
        <taxon>Craniata</taxon>
        <taxon>Vertebrata</taxon>
        <taxon>Euteleostomi</taxon>
        <taxon>Actinopterygii</taxon>
        <taxon>Neopterygii</taxon>
        <taxon>Teleostei</taxon>
        <taxon>Ostariophysi</taxon>
        <taxon>Cypriniformes</taxon>
        <taxon>Cyprinidae</taxon>
        <taxon>Labeoninae</taxon>
        <taxon>Labeonini</taxon>
        <taxon>Cirrhinus</taxon>
    </lineage>
</organism>
<keyword evidence="2" id="KW-1185">Reference proteome</keyword>
<name>A0ABD0RUV4_CIRMR</name>
<accession>A0ABD0RUV4</accession>
<feature type="non-terminal residue" evidence="1">
    <location>
        <position position="81"/>
    </location>
</feature>
<evidence type="ECO:0000313" key="1">
    <source>
        <dbReference type="EMBL" id="KAL0202342.1"/>
    </source>
</evidence>
<evidence type="ECO:0000313" key="2">
    <source>
        <dbReference type="Proteomes" id="UP001529510"/>
    </source>
</evidence>
<gene>
    <name evidence="1" type="ORF">M9458_000360</name>
</gene>
<dbReference type="AlphaFoldDB" id="A0ABD0RUV4"/>
<sequence length="81" mass="8994">MKHLMSLLKNSCESLNDPHGNSFTGEKLLENLCGSSDELLSDKNIADGKMLSHFLGAMENSMRLIGPQLKEPVTRMEMNNT</sequence>
<proteinExistence type="predicted"/>
<dbReference type="EMBL" id="JAMKFB020000001">
    <property type="protein sequence ID" value="KAL0202342.1"/>
    <property type="molecule type" value="Genomic_DNA"/>
</dbReference>
<protein>
    <submittedName>
        <fullName evidence="1">Uncharacterized protein</fullName>
    </submittedName>
</protein>